<evidence type="ECO:0000256" key="4">
    <source>
        <dbReference type="ARBA" id="ARBA00022989"/>
    </source>
</evidence>
<comment type="subcellular location">
    <subcellularLocation>
        <location evidence="1">Membrane</location>
        <topology evidence="1">Multi-pass membrane protein</topology>
    </subcellularLocation>
</comment>
<dbReference type="InterPro" id="IPR044880">
    <property type="entry name" value="NCX_ion-bd_dom_sf"/>
</dbReference>
<feature type="transmembrane region" description="Helical" evidence="6">
    <location>
        <begin position="259"/>
        <end position="278"/>
    </location>
</feature>
<feature type="transmembrane region" description="Helical" evidence="6">
    <location>
        <begin position="228"/>
        <end position="252"/>
    </location>
</feature>
<name>A0ABD3MC26_9STRA</name>
<dbReference type="Pfam" id="PF01699">
    <property type="entry name" value="Na_Ca_ex"/>
    <property type="match status" value="2"/>
</dbReference>
<evidence type="ECO:0000256" key="6">
    <source>
        <dbReference type="SAM" id="Phobius"/>
    </source>
</evidence>
<keyword evidence="3 6" id="KW-0812">Transmembrane</keyword>
<keyword evidence="10" id="KW-1185">Reference proteome</keyword>
<evidence type="ECO:0000256" key="5">
    <source>
        <dbReference type="ARBA" id="ARBA00023136"/>
    </source>
</evidence>
<reference evidence="9 10" key="1">
    <citation type="submission" date="2024-10" db="EMBL/GenBank/DDBJ databases">
        <title>Updated reference genomes for cyclostephanoid diatoms.</title>
        <authorList>
            <person name="Roberts W.R."/>
            <person name="Alverson A.J."/>
        </authorList>
    </citation>
    <scope>NUCLEOTIDE SEQUENCE [LARGE SCALE GENOMIC DNA]</scope>
    <source>
        <strain evidence="9 10">AJA232-27</strain>
    </source>
</reference>
<sequence length="797" mass="86884">MALISTACAIILLFALTVFFSEWTIQDISEEAAEVEGTKRRQQQRQRQLFHVDSLDVEWDQQQQQNNVYRWSLHHRHLDQAENGNNNNNEAANGDYSSYRCDEIFTNTPSSSSSSSSPSERCQYAQTCDEGSGLLLPIVFCRTSHLSTLTWMILLSPPLLLLLTLLFRLLGSTADDYFSPSLEMFSTQLGLPPRFAGVTLLALGNGASDVSATMNAIASDPEHGYKMSLGALTGGAMFVTTVVAGSVILAGGGVVCRGALVRDVAALGITVMVVAWNLEKGEVGPGTERLFISIYVAFVLIVLIADIYHRAVMLPRIRQEAQNREHARQLMAEMVASKRAGAALNAFAKADDGVGTNDAQGQELDTGLCGIGVDDGVGDETHSNTPSWNEDTTTTSKPAIKNRALNAVLAALSNYNDVADDFDADDNASMEGSHFNGPTGWGVGSSFEGSRSWDRPIVLHGADGLLSRHHARHHPKPDGHVEDEFQSAYHVMEDRDLLDRMCLREGSLGFPTHNWIGAWHDGRQELVAHFREHWSDIVDDPDSSGFEKFLLICEYPMTIARKLTVSIPCEGSYCRALVALSFAVSPFWYGFYLLRCYGMNIWGWEVALFGAANFFIGLMVMRFAPGGEGTMATMFAVPIALYGFVVAATWIDLIADNLVALLEFLGIMCRIPNAIMGMTILAWGNSMPDLSGNVTMARKGLSNMAITACFAGPVFNILIGLGAGFGVLRSATKTDVNYVNLTASIRTGFGFCFFNCGLLLVTGLAINKGFVPARHGYTTFVIYTLYVATSILLQFLS</sequence>
<keyword evidence="7" id="KW-0732">Signal</keyword>
<evidence type="ECO:0000256" key="3">
    <source>
        <dbReference type="ARBA" id="ARBA00022692"/>
    </source>
</evidence>
<dbReference type="Proteomes" id="UP001530293">
    <property type="component" value="Unassembled WGS sequence"/>
</dbReference>
<protein>
    <recommendedName>
        <fullName evidence="8">Sodium/calcium exchanger membrane region domain-containing protein</fullName>
    </recommendedName>
</protein>
<dbReference type="EMBL" id="JALLBG020000197">
    <property type="protein sequence ID" value="KAL3759727.1"/>
    <property type="molecule type" value="Genomic_DNA"/>
</dbReference>
<keyword evidence="4 6" id="KW-1133">Transmembrane helix</keyword>
<dbReference type="PANTHER" id="PTHR12266">
    <property type="entry name" value="NA+/CA2+ K+ INDEPENDENT EXCHANGER"/>
    <property type="match status" value="1"/>
</dbReference>
<feature type="domain" description="Sodium/calcium exchanger membrane region" evidence="8">
    <location>
        <begin position="160"/>
        <end position="303"/>
    </location>
</feature>
<accession>A0ABD3MC26</accession>
<comment type="caution">
    <text evidence="9">The sequence shown here is derived from an EMBL/GenBank/DDBJ whole genome shotgun (WGS) entry which is preliminary data.</text>
</comment>
<gene>
    <name evidence="9" type="ORF">ACHAWU_008221</name>
</gene>
<evidence type="ECO:0000256" key="7">
    <source>
        <dbReference type="SAM" id="SignalP"/>
    </source>
</evidence>
<dbReference type="Gene3D" id="1.20.1420.30">
    <property type="entry name" value="NCX, central ion-binding region"/>
    <property type="match status" value="2"/>
</dbReference>
<feature type="domain" description="Sodium/calcium exchanger membrane region" evidence="8">
    <location>
        <begin position="640"/>
        <end position="791"/>
    </location>
</feature>
<dbReference type="PANTHER" id="PTHR12266:SF0">
    <property type="entry name" value="MITOCHONDRIAL SODIUM_CALCIUM EXCHANGER PROTEIN"/>
    <property type="match status" value="1"/>
</dbReference>
<dbReference type="InterPro" id="IPR051359">
    <property type="entry name" value="CaCA_antiporter"/>
</dbReference>
<feature type="transmembrane region" description="Helical" evidence="6">
    <location>
        <begin position="657"/>
        <end position="683"/>
    </location>
</feature>
<evidence type="ECO:0000259" key="8">
    <source>
        <dbReference type="Pfam" id="PF01699"/>
    </source>
</evidence>
<feature type="transmembrane region" description="Helical" evidence="6">
    <location>
        <begin position="778"/>
        <end position="796"/>
    </location>
</feature>
<feature type="transmembrane region" description="Helical" evidence="6">
    <location>
        <begin position="290"/>
        <end position="308"/>
    </location>
</feature>
<feature type="signal peptide" evidence="7">
    <location>
        <begin position="1"/>
        <end position="21"/>
    </location>
</feature>
<feature type="transmembrane region" description="Helical" evidence="6">
    <location>
        <begin position="748"/>
        <end position="766"/>
    </location>
</feature>
<organism evidence="9 10">
    <name type="scientific">Discostella pseudostelligera</name>
    <dbReference type="NCBI Taxonomy" id="259834"/>
    <lineage>
        <taxon>Eukaryota</taxon>
        <taxon>Sar</taxon>
        <taxon>Stramenopiles</taxon>
        <taxon>Ochrophyta</taxon>
        <taxon>Bacillariophyta</taxon>
        <taxon>Coscinodiscophyceae</taxon>
        <taxon>Thalassiosirophycidae</taxon>
        <taxon>Stephanodiscales</taxon>
        <taxon>Stephanodiscaceae</taxon>
        <taxon>Discostella</taxon>
    </lineage>
</organism>
<dbReference type="AlphaFoldDB" id="A0ABD3MC26"/>
<evidence type="ECO:0000256" key="2">
    <source>
        <dbReference type="ARBA" id="ARBA00022448"/>
    </source>
</evidence>
<feature type="transmembrane region" description="Helical" evidence="6">
    <location>
        <begin position="572"/>
        <end position="589"/>
    </location>
</feature>
<proteinExistence type="predicted"/>
<feature type="transmembrane region" description="Helical" evidence="6">
    <location>
        <begin position="632"/>
        <end position="651"/>
    </location>
</feature>
<feature type="transmembrane region" description="Helical" evidence="6">
    <location>
        <begin position="704"/>
        <end position="728"/>
    </location>
</feature>
<evidence type="ECO:0000313" key="9">
    <source>
        <dbReference type="EMBL" id="KAL3759727.1"/>
    </source>
</evidence>
<feature type="chain" id="PRO_5044820696" description="Sodium/calcium exchanger membrane region domain-containing protein" evidence="7">
    <location>
        <begin position="22"/>
        <end position="797"/>
    </location>
</feature>
<evidence type="ECO:0000256" key="1">
    <source>
        <dbReference type="ARBA" id="ARBA00004141"/>
    </source>
</evidence>
<keyword evidence="2" id="KW-0813">Transport</keyword>
<evidence type="ECO:0000313" key="10">
    <source>
        <dbReference type="Proteomes" id="UP001530293"/>
    </source>
</evidence>
<feature type="transmembrane region" description="Helical" evidence="6">
    <location>
        <begin position="601"/>
        <end position="620"/>
    </location>
</feature>
<dbReference type="GO" id="GO:0016020">
    <property type="term" value="C:membrane"/>
    <property type="evidence" value="ECO:0007669"/>
    <property type="project" value="UniProtKB-SubCell"/>
</dbReference>
<dbReference type="InterPro" id="IPR004837">
    <property type="entry name" value="NaCa_Exmemb"/>
</dbReference>
<keyword evidence="5 6" id="KW-0472">Membrane</keyword>
<feature type="transmembrane region" description="Helical" evidence="6">
    <location>
        <begin position="149"/>
        <end position="170"/>
    </location>
</feature>